<dbReference type="EMBL" id="JBBXMP010000579">
    <property type="protein sequence ID" value="KAL0057346.1"/>
    <property type="molecule type" value="Genomic_DNA"/>
</dbReference>
<comment type="caution">
    <text evidence="1">The sequence shown here is derived from an EMBL/GenBank/DDBJ whole genome shotgun (WGS) entry which is preliminary data.</text>
</comment>
<evidence type="ECO:0000313" key="2">
    <source>
        <dbReference type="Proteomes" id="UP001437256"/>
    </source>
</evidence>
<sequence length="52" mass="6244">RHLKRDDLFSNQDPDIVEEEWEDVDQYVDQNVDRNLDQQENRIASTCHTPES</sequence>
<reference evidence="1 2" key="1">
    <citation type="submission" date="2024-05" db="EMBL/GenBank/DDBJ databases">
        <title>A draft genome resource for the thread blight pathogen Marasmius tenuissimus strain MS-2.</title>
        <authorList>
            <person name="Yulfo-Soto G.E."/>
            <person name="Baruah I.K."/>
            <person name="Amoako-Attah I."/>
            <person name="Bukari Y."/>
            <person name="Meinhardt L.W."/>
            <person name="Bailey B.A."/>
            <person name="Cohen S.P."/>
        </authorList>
    </citation>
    <scope>NUCLEOTIDE SEQUENCE [LARGE SCALE GENOMIC DNA]</scope>
    <source>
        <strain evidence="1 2">MS-2</strain>
    </source>
</reference>
<accession>A0ABR2Z910</accession>
<dbReference type="Proteomes" id="UP001437256">
    <property type="component" value="Unassembled WGS sequence"/>
</dbReference>
<organism evidence="1 2">
    <name type="scientific">Marasmius tenuissimus</name>
    <dbReference type="NCBI Taxonomy" id="585030"/>
    <lineage>
        <taxon>Eukaryota</taxon>
        <taxon>Fungi</taxon>
        <taxon>Dikarya</taxon>
        <taxon>Basidiomycota</taxon>
        <taxon>Agaricomycotina</taxon>
        <taxon>Agaricomycetes</taxon>
        <taxon>Agaricomycetidae</taxon>
        <taxon>Agaricales</taxon>
        <taxon>Marasmiineae</taxon>
        <taxon>Marasmiaceae</taxon>
        <taxon>Marasmius</taxon>
    </lineage>
</organism>
<protein>
    <submittedName>
        <fullName evidence="1">Uncharacterized protein</fullName>
    </submittedName>
</protein>
<feature type="non-terminal residue" evidence="1">
    <location>
        <position position="1"/>
    </location>
</feature>
<proteinExistence type="predicted"/>
<evidence type="ECO:0000313" key="1">
    <source>
        <dbReference type="EMBL" id="KAL0057346.1"/>
    </source>
</evidence>
<keyword evidence="2" id="KW-1185">Reference proteome</keyword>
<feature type="non-terminal residue" evidence="1">
    <location>
        <position position="52"/>
    </location>
</feature>
<gene>
    <name evidence="1" type="ORF">AAF712_016019</name>
</gene>
<name>A0ABR2Z910_9AGAR</name>